<evidence type="ECO:0000313" key="3">
    <source>
        <dbReference type="EMBL" id="MDG0794204.1"/>
    </source>
</evidence>
<feature type="compositionally biased region" description="Basic and acidic residues" evidence="1">
    <location>
        <begin position="45"/>
        <end position="56"/>
    </location>
</feature>
<evidence type="ECO:0000313" key="4">
    <source>
        <dbReference type="Proteomes" id="UP001153387"/>
    </source>
</evidence>
<feature type="region of interest" description="Disordered" evidence="1">
    <location>
        <begin position="31"/>
        <end position="56"/>
    </location>
</feature>
<dbReference type="AlphaFoldDB" id="A0A9X4KKZ8"/>
<dbReference type="Proteomes" id="UP001153387">
    <property type="component" value="Unassembled WGS sequence"/>
</dbReference>
<dbReference type="InterPro" id="IPR041522">
    <property type="entry name" value="CdaR_GGDEF"/>
</dbReference>
<gene>
    <name evidence="3" type="ORF">OMP38_27740</name>
</gene>
<sequence length="337" mass="37538">MEKAADEFMLAPLSEPDRLYLVAVVDLDPAAESPSGSISASAETEMEREPDKERDPQWLQSSLHTLVAAYFEGSGCFSFMDENGATVAVFPGAGEDEEQWLYRINMGIVKLQEVVLDCLKATASAGIGRPAKRGGVHVSYRQAKSALLERYMYGHNLVIPFENGGAGPKEEALLPDAELERRLLLSLESGDAAKAHQLVMQWYKSCCEPASSAELLLEPVLFMHSLLTRYIHAQGWSVRGVAAQELAAIRDPDELARQEHLAAWAGRAIDKILAYADKQRVSKRHRFIDELMAIVEQSLDQDIGLHEIADRLYVSPPVSQQIVQERNQNDLFRLYSR</sequence>
<evidence type="ECO:0000256" key="1">
    <source>
        <dbReference type="SAM" id="MobiDB-lite"/>
    </source>
</evidence>
<dbReference type="EMBL" id="JAPDHZ010000006">
    <property type="protein sequence ID" value="MDG0794204.1"/>
    <property type="molecule type" value="Genomic_DNA"/>
</dbReference>
<keyword evidence="4" id="KW-1185">Reference proteome</keyword>
<accession>A0A9X4KKZ8</accession>
<name>A0A9X4KKZ8_9BACL</name>
<protein>
    <recommendedName>
        <fullName evidence="2">CdaR GGDEF-like domain-containing protein</fullName>
    </recommendedName>
</protein>
<reference evidence="3 4" key="1">
    <citation type="submission" date="2022-10" db="EMBL/GenBank/DDBJ databases">
        <title>Comparative genomic analysis of Cohnella hashimotonis sp. nov., isolated from the International Space Station.</title>
        <authorList>
            <person name="Simpson A."/>
            <person name="Venkateswaran K."/>
        </authorList>
    </citation>
    <scope>NUCLEOTIDE SEQUENCE [LARGE SCALE GENOMIC DNA]</scope>
    <source>
        <strain evidence="3 4">DSM 18997</strain>
    </source>
</reference>
<dbReference type="Pfam" id="PF17853">
    <property type="entry name" value="GGDEF_2"/>
    <property type="match status" value="1"/>
</dbReference>
<feature type="domain" description="CdaR GGDEF-like" evidence="2">
    <location>
        <begin position="16"/>
        <end position="147"/>
    </location>
</feature>
<comment type="caution">
    <text evidence="3">The sequence shown here is derived from an EMBL/GenBank/DDBJ whole genome shotgun (WGS) entry which is preliminary data.</text>
</comment>
<organism evidence="3 4">
    <name type="scientific">Cohnella ginsengisoli</name>
    <dbReference type="NCBI Taxonomy" id="425004"/>
    <lineage>
        <taxon>Bacteria</taxon>
        <taxon>Bacillati</taxon>
        <taxon>Bacillota</taxon>
        <taxon>Bacilli</taxon>
        <taxon>Bacillales</taxon>
        <taxon>Paenibacillaceae</taxon>
        <taxon>Cohnella</taxon>
    </lineage>
</organism>
<proteinExistence type="predicted"/>
<evidence type="ECO:0000259" key="2">
    <source>
        <dbReference type="Pfam" id="PF17853"/>
    </source>
</evidence>